<feature type="region of interest" description="Disordered" evidence="1">
    <location>
        <begin position="197"/>
        <end position="243"/>
    </location>
</feature>
<dbReference type="Gene3D" id="1.20.1270.60">
    <property type="entry name" value="Arfaptin homology (AH) domain/BAR domain"/>
    <property type="match status" value="1"/>
</dbReference>
<dbReference type="AlphaFoldDB" id="A0A9N9TT08"/>
<evidence type="ECO:0000256" key="1">
    <source>
        <dbReference type="SAM" id="MobiDB-lite"/>
    </source>
</evidence>
<organism evidence="2 3">
    <name type="scientific">Phyllotreta striolata</name>
    <name type="common">Striped flea beetle</name>
    <name type="synonym">Crioceris striolata</name>
    <dbReference type="NCBI Taxonomy" id="444603"/>
    <lineage>
        <taxon>Eukaryota</taxon>
        <taxon>Metazoa</taxon>
        <taxon>Ecdysozoa</taxon>
        <taxon>Arthropoda</taxon>
        <taxon>Hexapoda</taxon>
        <taxon>Insecta</taxon>
        <taxon>Pterygota</taxon>
        <taxon>Neoptera</taxon>
        <taxon>Endopterygota</taxon>
        <taxon>Coleoptera</taxon>
        <taxon>Polyphaga</taxon>
        <taxon>Cucujiformia</taxon>
        <taxon>Chrysomeloidea</taxon>
        <taxon>Chrysomelidae</taxon>
        <taxon>Galerucinae</taxon>
        <taxon>Alticini</taxon>
        <taxon>Phyllotreta</taxon>
    </lineage>
</organism>
<dbReference type="InterPro" id="IPR009602">
    <property type="entry name" value="CBAR/FAM92"/>
</dbReference>
<dbReference type="OrthoDB" id="60621at2759"/>
<feature type="compositionally biased region" description="Acidic residues" evidence="1">
    <location>
        <begin position="232"/>
        <end position="241"/>
    </location>
</feature>
<proteinExistence type="predicted"/>
<dbReference type="Proteomes" id="UP001153712">
    <property type="component" value="Chromosome 6"/>
</dbReference>
<reference evidence="2" key="1">
    <citation type="submission" date="2022-01" db="EMBL/GenBank/DDBJ databases">
        <authorList>
            <person name="King R."/>
        </authorList>
    </citation>
    <scope>NUCLEOTIDE SEQUENCE</scope>
</reference>
<protein>
    <submittedName>
        <fullName evidence="2">Uncharacterized protein</fullName>
    </submittedName>
</protein>
<accession>A0A9N9TT08</accession>
<dbReference type="Pfam" id="PF06730">
    <property type="entry name" value="FAM92"/>
    <property type="match status" value="1"/>
</dbReference>
<dbReference type="PANTHER" id="PTHR21223">
    <property type="entry name" value="CBY1-INTERACTING BAR DOMAIN-CONTAINING PROTEIN HOMOLOG"/>
    <property type="match status" value="1"/>
</dbReference>
<gene>
    <name evidence="2" type="ORF">PHYEVI_LOCUS9143</name>
</gene>
<dbReference type="PANTHER" id="PTHR21223:SF2">
    <property type="entry name" value="CBY1-INTERACTING BAR DOMAIN-CONTAINING PROTEIN HOMOLOG"/>
    <property type="match status" value="1"/>
</dbReference>
<evidence type="ECO:0000313" key="2">
    <source>
        <dbReference type="EMBL" id="CAG9862837.1"/>
    </source>
</evidence>
<dbReference type="GO" id="GO:0035869">
    <property type="term" value="C:ciliary transition zone"/>
    <property type="evidence" value="ECO:0007669"/>
    <property type="project" value="TreeGrafter"/>
</dbReference>
<keyword evidence="3" id="KW-1185">Reference proteome</keyword>
<dbReference type="InterPro" id="IPR027267">
    <property type="entry name" value="AH/BAR_dom_sf"/>
</dbReference>
<dbReference type="EMBL" id="OU900099">
    <property type="protein sequence ID" value="CAG9862837.1"/>
    <property type="molecule type" value="Genomic_DNA"/>
</dbReference>
<dbReference type="SUPFAM" id="SSF103657">
    <property type="entry name" value="BAR/IMD domain-like"/>
    <property type="match status" value="1"/>
</dbReference>
<sequence length="271" mass="31045">MGLENFADCVSLISDYGDLRVQAVDTKVVGEFTKYEDICKQVKEEVKEIYCTRDREISKKRQLDRLRERNPRSRQQIIQAETELVKATAEVSKSIHSLEEKTNNFEKQKLHDIKSILLDFIAVEIGYHSKCLEILTRAFNDVQSINEEADLEDFQTVREHLELEFKKSLRLPETGQQKFMGKNTLFRSTGSLGSLGNIFSSNQKKRTPGIPDLNKLSKSEETLDSIKNSATDTEESDEDTVQDVTISSEDYVEEVEVGKKPSPIVVRKYKK</sequence>
<dbReference type="GO" id="GO:0060271">
    <property type="term" value="P:cilium assembly"/>
    <property type="evidence" value="ECO:0007669"/>
    <property type="project" value="TreeGrafter"/>
</dbReference>
<evidence type="ECO:0000313" key="3">
    <source>
        <dbReference type="Proteomes" id="UP001153712"/>
    </source>
</evidence>
<name>A0A9N9TT08_PHYSR</name>
<dbReference type="GO" id="GO:0036064">
    <property type="term" value="C:ciliary basal body"/>
    <property type="evidence" value="ECO:0007669"/>
    <property type="project" value="TreeGrafter"/>
</dbReference>